<dbReference type="Gene3D" id="2.180.10.10">
    <property type="entry name" value="RHS repeat-associated core"/>
    <property type="match status" value="1"/>
</dbReference>
<dbReference type="Proteomes" id="UP000008204">
    <property type="component" value="Plasmid pP880101"/>
</dbReference>
<organism evidence="1 2">
    <name type="scientific">Rippkaea orientalis (strain PCC 8801 / RF-1)</name>
    <name type="common">Cyanothece sp. (strain PCC 8801)</name>
    <dbReference type="NCBI Taxonomy" id="41431"/>
    <lineage>
        <taxon>Bacteria</taxon>
        <taxon>Bacillati</taxon>
        <taxon>Cyanobacteriota</taxon>
        <taxon>Cyanophyceae</taxon>
        <taxon>Oscillatoriophycideae</taxon>
        <taxon>Chroococcales</taxon>
        <taxon>Aphanothecaceae</taxon>
        <taxon>Rippkaea</taxon>
        <taxon>Rippkaea orientalis</taxon>
    </lineage>
</organism>
<dbReference type="InterPro" id="IPR031325">
    <property type="entry name" value="RHS_repeat"/>
</dbReference>
<geneLocation type="plasmid" evidence="1 2">
    <name>pP880101</name>
</geneLocation>
<reference evidence="2" key="1">
    <citation type="journal article" date="2011" name="MBio">
        <title>Novel metabolic attributes of the genus Cyanothece, comprising a group of unicellular nitrogen-fixing Cyanobacteria.</title>
        <authorList>
            <person name="Bandyopadhyay A."/>
            <person name="Elvitigala T."/>
            <person name="Welsh E."/>
            <person name="Stockel J."/>
            <person name="Liberton M."/>
            <person name="Min H."/>
            <person name="Sherman L.A."/>
            <person name="Pakrasi H.B."/>
        </authorList>
    </citation>
    <scope>NUCLEOTIDE SEQUENCE [LARGE SCALE GENOMIC DNA]</scope>
    <source>
        <strain evidence="2">PCC 8801</strain>
        <plasmid evidence="2">pP880101</plasmid>
    </source>
</reference>
<accession>B7K6I9</accession>
<evidence type="ECO:0000313" key="2">
    <source>
        <dbReference type="Proteomes" id="UP000008204"/>
    </source>
</evidence>
<dbReference type="InterPro" id="IPR006530">
    <property type="entry name" value="YD"/>
</dbReference>
<keyword evidence="1" id="KW-0614">Plasmid</keyword>
<name>B7K6I9_RIPO1</name>
<dbReference type="HOGENOM" id="CLU_2536978_0_0_3"/>
<sequence length="83" mass="9431">MEEIPNKSNAFCWSSVGRVIFSKTTQFTYDADSNKLSGFRDARGNDVLYAYDSCGNLTSIIYEDGTQDKYFYDANGWLVNEIC</sequence>
<dbReference type="KEGG" id="cyp:PCC8801_4498"/>
<gene>
    <name evidence="1" type="ordered locus">PCC8801_4498</name>
</gene>
<dbReference type="EMBL" id="CP001288">
    <property type="protein sequence ID" value="ACK68411.1"/>
    <property type="molecule type" value="Genomic_DNA"/>
</dbReference>
<evidence type="ECO:0000313" key="1">
    <source>
        <dbReference type="EMBL" id="ACK68411.1"/>
    </source>
</evidence>
<protein>
    <recommendedName>
        <fullName evidence="3">YD repeat protein</fullName>
    </recommendedName>
</protein>
<proteinExistence type="predicted"/>
<keyword evidence="2" id="KW-1185">Reference proteome</keyword>
<evidence type="ECO:0008006" key="3">
    <source>
        <dbReference type="Google" id="ProtNLM"/>
    </source>
</evidence>
<dbReference type="AlphaFoldDB" id="B7K6I9"/>
<dbReference type="NCBIfam" id="TIGR01643">
    <property type="entry name" value="YD_repeat_2x"/>
    <property type="match status" value="1"/>
</dbReference>
<dbReference type="Pfam" id="PF05593">
    <property type="entry name" value="RHS_repeat"/>
    <property type="match status" value="1"/>
</dbReference>
<dbReference type="OrthoDB" id="454702at2"/>